<feature type="domain" description="HTH araC/xylS-type" evidence="4">
    <location>
        <begin position="243"/>
        <end position="338"/>
    </location>
</feature>
<proteinExistence type="predicted"/>
<evidence type="ECO:0000313" key="5">
    <source>
        <dbReference type="EMBL" id="CBH47042.1"/>
    </source>
</evidence>
<sequence length="338" mass="37486">MSLATVPADFLKRALRLAETAGADLASTLEASGIDVASLDDPRSRLTPEQVTAFTQAAWQLTDDELFGIGASPVPRGTFRLICLSLIHRPDLGSALERMADVTRALPVPPITLVRSERSTRLEVRVDVRDDAYSPEFVDEAFRLVTDFELILLHRFAAWLVGRRVRLRAVLIPYPEPEARFAKHYDAIFGVPVTFGAAVATLEFDNAILRAPIIQDEDTLAEYLRESPNLLLSERDYDSTASAQVRRVLEMGARGRTCTADEIAEMLSISVPHLRRLLRQEGTSLNALREEVLRDAAVAALRRGEPVDELSARLGFSEASAFRRAFKRWTGATPGAYR</sequence>
<keyword evidence="1" id="KW-0805">Transcription regulation</keyword>
<dbReference type="InterPro" id="IPR009057">
    <property type="entry name" value="Homeodomain-like_sf"/>
</dbReference>
<evidence type="ECO:0000313" key="6">
    <source>
        <dbReference type="Proteomes" id="UP000006892"/>
    </source>
</evidence>
<evidence type="ECO:0000256" key="2">
    <source>
        <dbReference type="ARBA" id="ARBA00023125"/>
    </source>
</evidence>
<keyword evidence="2" id="KW-0238">DNA-binding</keyword>
<dbReference type="Pfam" id="PF12625">
    <property type="entry name" value="Arabinose_bd"/>
    <property type="match status" value="1"/>
</dbReference>
<dbReference type="GO" id="GO:0003700">
    <property type="term" value="F:DNA-binding transcription factor activity"/>
    <property type="evidence" value="ECO:0007669"/>
    <property type="project" value="InterPro"/>
</dbReference>
<accession>A0A3S5Y3B1</accession>
<dbReference type="EMBL" id="FN563149">
    <property type="protein sequence ID" value="CBH47042.1"/>
    <property type="molecule type" value="Genomic_DNA"/>
</dbReference>
<dbReference type="AlphaFoldDB" id="A0A3S5Y3B1"/>
<dbReference type="GO" id="GO:0000976">
    <property type="term" value="F:transcription cis-regulatory region binding"/>
    <property type="evidence" value="ECO:0007669"/>
    <property type="project" value="TreeGrafter"/>
</dbReference>
<gene>
    <name evidence="5" type="ordered locus">REQ_09340</name>
</gene>
<dbReference type="PRINTS" id="PR00032">
    <property type="entry name" value="HTHARAC"/>
</dbReference>
<dbReference type="PANTHER" id="PTHR47894:SF1">
    <property type="entry name" value="HTH-TYPE TRANSCRIPTIONAL REGULATOR VQSM"/>
    <property type="match status" value="1"/>
</dbReference>
<dbReference type="PANTHER" id="PTHR47894">
    <property type="entry name" value="HTH-TYPE TRANSCRIPTIONAL REGULATOR GADX"/>
    <property type="match status" value="1"/>
</dbReference>
<dbReference type="SMART" id="SM00342">
    <property type="entry name" value="HTH_ARAC"/>
    <property type="match status" value="1"/>
</dbReference>
<dbReference type="InterPro" id="IPR020449">
    <property type="entry name" value="Tscrpt_reg_AraC-type_HTH"/>
</dbReference>
<dbReference type="KEGG" id="req:REQ_09340"/>
<organism evidence="5">
    <name type="scientific">Rhodococcus hoagii (strain 103S)</name>
    <name type="common">Rhodococcus equi</name>
    <dbReference type="NCBI Taxonomy" id="685727"/>
    <lineage>
        <taxon>Bacteria</taxon>
        <taxon>Bacillati</taxon>
        <taxon>Actinomycetota</taxon>
        <taxon>Actinomycetes</taxon>
        <taxon>Mycobacteriales</taxon>
        <taxon>Nocardiaceae</taxon>
        <taxon>Prescottella</taxon>
    </lineage>
</organism>
<dbReference type="PROSITE" id="PS01124">
    <property type="entry name" value="HTH_ARAC_FAMILY_2"/>
    <property type="match status" value="1"/>
</dbReference>
<reference evidence="5" key="1">
    <citation type="journal article" date="2010" name="PLoS Genet.">
        <title>The genome of a pathogenic rhodococcus: cooptive virulence underpinned by key gene acquisitions.</title>
        <authorList>
            <person name="Letek M."/>
            <person name="Gonzalez P."/>
            <person name="Macarthur I."/>
            <person name="Rodriguez H."/>
            <person name="Freeman T.C."/>
            <person name="Valero-Rello A."/>
            <person name="Blanco M."/>
            <person name="Buckley T."/>
            <person name="Cherevach I."/>
            <person name="Fahey R."/>
            <person name="Hapeshi A."/>
            <person name="Holdstock J."/>
            <person name="Leadon D."/>
            <person name="Navas J."/>
            <person name="Ocampo A."/>
            <person name="Quail M.A."/>
            <person name="Sanders M."/>
            <person name="Scortti M.M."/>
            <person name="Prescott J.F."/>
            <person name="Fogarty U."/>
            <person name="Meijer W.G."/>
            <person name="Parkhill J."/>
            <person name="Bentley S.D."/>
            <person name="Vazquez-Boland J.A."/>
        </authorList>
    </citation>
    <scope>NUCLEOTIDE SEQUENCE [LARGE SCALE GENOMIC DNA]</scope>
    <source>
        <strain evidence="5 6">103S</strain>
    </source>
</reference>
<dbReference type="InterPro" id="IPR018060">
    <property type="entry name" value="HTH_AraC"/>
</dbReference>
<protein>
    <submittedName>
        <fullName evidence="5">AraC family transcriptional regulator</fullName>
    </submittedName>
</protein>
<dbReference type="GeneID" id="57576628"/>
<dbReference type="SUPFAM" id="SSF46689">
    <property type="entry name" value="Homeodomain-like"/>
    <property type="match status" value="1"/>
</dbReference>
<dbReference type="GO" id="GO:0005829">
    <property type="term" value="C:cytosol"/>
    <property type="evidence" value="ECO:0007669"/>
    <property type="project" value="TreeGrafter"/>
</dbReference>
<evidence type="ECO:0000256" key="3">
    <source>
        <dbReference type="ARBA" id="ARBA00023163"/>
    </source>
</evidence>
<dbReference type="RefSeq" id="WP_005515144.1">
    <property type="nucleotide sequence ID" value="NC_014659.1"/>
</dbReference>
<evidence type="ECO:0000256" key="1">
    <source>
        <dbReference type="ARBA" id="ARBA00023015"/>
    </source>
</evidence>
<keyword evidence="3" id="KW-0804">Transcription</keyword>
<name>A0A3S5Y3B1_RHOH1</name>
<dbReference type="InterPro" id="IPR032687">
    <property type="entry name" value="AraC-type_N"/>
</dbReference>
<dbReference type="Proteomes" id="UP001154400">
    <property type="component" value="Chromosome"/>
</dbReference>
<dbReference type="Gene3D" id="1.10.10.60">
    <property type="entry name" value="Homeodomain-like"/>
    <property type="match status" value="1"/>
</dbReference>
<evidence type="ECO:0000259" key="4">
    <source>
        <dbReference type="PROSITE" id="PS01124"/>
    </source>
</evidence>
<dbReference type="Pfam" id="PF12833">
    <property type="entry name" value="HTH_18"/>
    <property type="match status" value="1"/>
</dbReference>